<dbReference type="EMBL" id="PVTO01000006">
    <property type="protein sequence ID" value="PRY83141.1"/>
    <property type="molecule type" value="Genomic_DNA"/>
</dbReference>
<name>A0A2T0W8V6_9LACT</name>
<dbReference type="OrthoDB" id="2168623at2"/>
<comment type="caution">
    <text evidence="2">The sequence shown here is derived from an EMBL/GenBank/DDBJ whole genome shotgun (WGS) entry which is preliminary data.</text>
</comment>
<dbReference type="RefSeq" id="WP_106192027.1">
    <property type="nucleotide sequence ID" value="NZ_PVTO01000006.1"/>
</dbReference>
<evidence type="ECO:0000256" key="1">
    <source>
        <dbReference type="SAM" id="Phobius"/>
    </source>
</evidence>
<keyword evidence="1" id="KW-0472">Membrane</keyword>
<feature type="transmembrane region" description="Helical" evidence="1">
    <location>
        <begin position="12"/>
        <end position="37"/>
    </location>
</feature>
<protein>
    <submittedName>
        <fullName evidence="2">Uncharacterized protein</fullName>
    </submittedName>
</protein>
<accession>A0A2T0W8V6</accession>
<feature type="transmembrane region" description="Helical" evidence="1">
    <location>
        <begin position="49"/>
        <end position="67"/>
    </location>
</feature>
<reference evidence="2 3" key="1">
    <citation type="submission" date="2018-03" db="EMBL/GenBank/DDBJ databases">
        <title>Genomic Encyclopedia of Archaeal and Bacterial Type Strains, Phase II (KMG-II): from individual species to whole genera.</title>
        <authorList>
            <person name="Goeker M."/>
        </authorList>
    </citation>
    <scope>NUCLEOTIDE SEQUENCE [LARGE SCALE GENOMIC DNA]</scope>
    <source>
        <strain evidence="2 3">DSM 13175</strain>
    </source>
</reference>
<organism evidence="2 3">
    <name type="scientific">Alkalibacterium olivapovliticus</name>
    <dbReference type="NCBI Taxonomy" id="99907"/>
    <lineage>
        <taxon>Bacteria</taxon>
        <taxon>Bacillati</taxon>
        <taxon>Bacillota</taxon>
        <taxon>Bacilli</taxon>
        <taxon>Lactobacillales</taxon>
        <taxon>Carnobacteriaceae</taxon>
        <taxon>Alkalibacterium</taxon>
    </lineage>
</organism>
<keyword evidence="1" id="KW-0812">Transmembrane</keyword>
<proteinExistence type="predicted"/>
<sequence length="230" mass="26880">MFEEWMAAERFYTFFIPLVVIFMVLFVSVYIFVLIYTEKGTKASKIGNRIFFSLLILAVAYSAVGHLTHRGWLSQNEYIHPGVRDRATILGLETTEDPAIVNAYRRSATLGENLTALDMYESARVTRGFPYDYIGSRDNQHYFTYGETDEFIIRMDGEVNWSEDENRLIGNEYRLTDERFLDIGFYNEHQVIFEVLHLTEEEKEVETDMTQSPESVTNMIGGWLFGRQFY</sequence>
<dbReference type="Proteomes" id="UP000238205">
    <property type="component" value="Unassembled WGS sequence"/>
</dbReference>
<gene>
    <name evidence="2" type="ORF">CLV38_10646</name>
</gene>
<evidence type="ECO:0000313" key="2">
    <source>
        <dbReference type="EMBL" id="PRY83141.1"/>
    </source>
</evidence>
<keyword evidence="1" id="KW-1133">Transmembrane helix</keyword>
<evidence type="ECO:0000313" key="3">
    <source>
        <dbReference type="Proteomes" id="UP000238205"/>
    </source>
</evidence>
<dbReference type="AlphaFoldDB" id="A0A2T0W8V6"/>
<keyword evidence="3" id="KW-1185">Reference proteome</keyword>